<keyword evidence="3" id="KW-1185">Reference proteome</keyword>
<comment type="caution">
    <text evidence="2">The sequence shown here is derived from an EMBL/GenBank/DDBJ whole genome shotgun (WGS) entry which is preliminary data.</text>
</comment>
<reference evidence="2" key="2">
    <citation type="submission" date="2023-06" db="EMBL/GenBank/DDBJ databases">
        <authorList>
            <consortium name="Lawrence Berkeley National Laboratory"/>
            <person name="Haridas S."/>
            <person name="Hensen N."/>
            <person name="Bonometti L."/>
            <person name="Westerberg I."/>
            <person name="Brannstrom I.O."/>
            <person name="Guillou S."/>
            <person name="Cros-Aarteil S."/>
            <person name="Calhoun S."/>
            <person name="Kuo A."/>
            <person name="Mondo S."/>
            <person name="Pangilinan J."/>
            <person name="Riley R."/>
            <person name="Labutti K."/>
            <person name="Andreopoulos B."/>
            <person name="Lipzen A."/>
            <person name="Chen C."/>
            <person name="Yanf M."/>
            <person name="Daum C."/>
            <person name="Ng V."/>
            <person name="Clum A."/>
            <person name="Steindorff A."/>
            <person name="Ohm R."/>
            <person name="Martin F."/>
            <person name="Silar P."/>
            <person name="Natvig D."/>
            <person name="Lalanne C."/>
            <person name="Gautier V."/>
            <person name="Ament-Velasquez S.L."/>
            <person name="Kruys A."/>
            <person name="Hutchinson M.I."/>
            <person name="Powell A.J."/>
            <person name="Barry K."/>
            <person name="Miller A.N."/>
            <person name="Grigoriev I.V."/>
            <person name="Debuchy R."/>
            <person name="Gladieux P."/>
            <person name="Thoren M.H."/>
            <person name="Johannesson H."/>
        </authorList>
    </citation>
    <scope>NUCLEOTIDE SEQUENCE</scope>
    <source>
        <strain evidence="2">CBS 168.71</strain>
    </source>
</reference>
<reference evidence="2" key="1">
    <citation type="journal article" date="2023" name="Mol. Phylogenet. Evol.">
        <title>Genome-scale phylogeny and comparative genomics of the fungal order Sordariales.</title>
        <authorList>
            <person name="Hensen N."/>
            <person name="Bonometti L."/>
            <person name="Westerberg I."/>
            <person name="Brannstrom I.O."/>
            <person name="Guillou S."/>
            <person name="Cros-Aarteil S."/>
            <person name="Calhoun S."/>
            <person name="Haridas S."/>
            <person name="Kuo A."/>
            <person name="Mondo S."/>
            <person name="Pangilinan J."/>
            <person name="Riley R."/>
            <person name="LaButti K."/>
            <person name="Andreopoulos B."/>
            <person name="Lipzen A."/>
            <person name="Chen C."/>
            <person name="Yan M."/>
            <person name="Daum C."/>
            <person name="Ng V."/>
            <person name="Clum A."/>
            <person name="Steindorff A."/>
            <person name="Ohm R.A."/>
            <person name="Martin F."/>
            <person name="Silar P."/>
            <person name="Natvig D.O."/>
            <person name="Lalanne C."/>
            <person name="Gautier V."/>
            <person name="Ament-Velasquez S.L."/>
            <person name="Kruys A."/>
            <person name="Hutchinson M.I."/>
            <person name="Powell A.J."/>
            <person name="Barry K."/>
            <person name="Miller A.N."/>
            <person name="Grigoriev I.V."/>
            <person name="Debuchy R."/>
            <person name="Gladieux P."/>
            <person name="Hiltunen Thoren M."/>
            <person name="Johannesson H."/>
        </authorList>
    </citation>
    <scope>NUCLEOTIDE SEQUENCE</scope>
    <source>
        <strain evidence="2">CBS 168.71</strain>
    </source>
</reference>
<evidence type="ECO:0000313" key="3">
    <source>
        <dbReference type="Proteomes" id="UP001278766"/>
    </source>
</evidence>
<accession>A0AAE0LQS7</accession>
<name>A0AAE0LQS7_9PEZI</name>
<dbReference type="Proteomes" id="UP001278766">
    <property type="component" value="Unassembled WGS sequence"/>
</dbReference>
<feature type="chain" id="PRO_5042015854" evidence="1">
    <location>
        <begin position="18"/>
        <end position="112"/>
    </location>
</feature>
<organism evidence="2 3">
    <name type="scientific">Chaetomium fimeti</name>
    <dbReference type="NCBI Taxonomy" id="1854472"/>
    <lineage>
        <taxon>Eukaryota</taxon>
        <taxon>Fungi</taxon>
        <taxon>Dikarya</taxon>
        <taxon>Ascomycota</taxon>
        <taxon>Pezizomycotina</taxon>
        <taxon>Sordariomycetes</taxon>
        <taxon>Sordariomycetidae</taxon>
        <taxon>Sordariales</taxon>
        <taxon>Chaetomiaceae</taxon>
        <taxon>Chaetomium</taxon>
    </lineage>
</organism>
<protein>
    <submittedName>
        <fullName evidence="2">Uncharacterized protein</fullName>
    </submittedName>
</protein>
<dbReference type="RefSeq" id="XP_062657354.1">
    <property type="nucleotide sequence ID" value="XM_062806677.1"/>
</dbReference>
<dbReference type="EMBL" id="JAUEPN010000005">
    <property type="protein sequence ID" value="KAK3293840.1"/>
    <property type="molecule type" value="Genomic_DNA"/>
</dbReference>
<gene>
    <name evidence="2" type="ORF">B0H64DRAFT_442943</name>
</gene>
<dbReference type="AlphaFoldDB" id="A0AAE0LQS7"/>
<evidence type="ECO:0000313" key="2">
    <source>
        <dbReference type="EMBL" id="KAK3293840.1"/>
    </source>
</evidence>
<evidence type="ECO:0000256" key="1">
    <source>
        <dbReference type="SAM" id="SignalP"/>
    </source>
</evidence>
<sequence length="112" mass="12590">MKVNTFLVLTPLATVMASPTPQVGDTTVSERNPLEGIVQREICRHPGECGWFNSGQCEYHCDGYGGFDFMEDCGWKRKSSMPKAPCFCGSDVDGRCKWLAKFLFQVRWKTTA</sequence>
<keyword evidence="1" id="KW-0732">Signal</keyword>
<dbReference type="GeneID" id="87843625"/>
<feature type="signal peptide" evidence="1">
    <location>
        <begin position="1"/>
        <end position="17"/>
    </location>
</feature>
<proteinExistence type="predicted"/>